<dbReference type="EMBL" id="JBJUIK010000015">
    <property type="protein sequence ID" value="KAL3502659.1"/>
    <property type="molecule type" value="Genomic_DNA"/>
</dbReference>
<sequence>MKERLEVTESKLVSEQAELIKMKEHSDNIVHELELKVKIFKGVLWPVDYIGCKIALKSFENRSPFEF</sequence>
<dbReference type="AlphaFoldDB" id="A0ABD2Y8U5"/>
<gene>
    <name evidence="1" type="ORF">ACH5RR_037108</name>
</gene>
<organism evidence="1 2">
    <name type="scientific">Cinchona calisaya</name>
    <dbReference type="NCBI Taxonomy" id="153742"/>
    <lineage>
        <taxon>Eukaryota</taxon>
        <taxon>Viridiplantae</taxon>
        <taxon>Streptophyta</taxon>
        <taxon>Embryophyta</taxon>
        <taxon>Tracheophyta</taxon>
        <taxon>Spermatophyta</taxon>
        <taxon>Magnoliopsida</taxon>
        <taxon>eudicotyledons</taxon>
        <taxon>Gunneridae</taxon>
        <taxon>Pentapetalae</taxon>
        <taxon>asterids</taxon>
        <taxon>lamiids</taxon>
        <taxon>Gentianales</taxon>
        <taxon>Rubiaceae</taxon>
        <taxon>Cinchonoideae</taxon>
        <taxon>Cinchoneae</taxon>
        <taxon>Cinchona</taxon>
    </lineage>
</organism>
<evidence type="ECO:0000313" key="1">
    <source>
        <dbReference type="EMBL" id="KAL3502659.1"/>
    </source>
</evidence>
<protein>
    <submittedName>
        <fullName evidence="1">Uncharacterized protein</fullName>
    </submittedName>
</protein>
<accession>A0ABD2Y8U5</accession>
<reference evidence="1 2" key="1">
    <citation type="submission" date="2024-11" db="EMBL/GenBank/DDBJ databases">
        <title>A near-complete genome assembly of Cinchona calisaya.</title>
        <authorList>
            <person name="Lian D.C."/>
            <person name="Zhao X.W."/>
            <person name="Wei L."/>
        </authorList>
    </citation>
    <scope>NUCLEOTIDE SEQUENCE [LARGE SCALE GENOMIC DNA]</scope>
    <source>
        <tissue evidence="1">Nenye</tissue>
    </source>
</reference>
<keyword evidence="2" id="KW-1185">Reference proteome</keyword>
<dbReference type="Proteomes" id="UP001630127">
    <property type="component" value="Unassembled WGS sequence"/>
</dbReference>
<evidence type="ECO:0000313" key="2">
    <source>
        <dbReference type="Proteomes" id="UP001630127"/>
    </source>
</evidence>
<proteinExistence type="predicted"/>
<comment type="caution">
    <text evidence="1">The sequence shown here is derived from an EMBL/GenBank/DDBJ whole genome shotgun (WGS) entry which is preliminary data.</text>
</comment>
<name>A0ABD2Y8U5_9GENT</name>